<feature type="compositionally biased region" description="Low complexity" evidence="1">
    <location>
        <begin position="251"/>
        <end position="263"/>
    </location>
</feature>
<dbReference type="Proteomes" id="UP001301769">
    <property type="component" value="Unassembled WGS sequence"/>
</dbReference>
<reference evidence="2" key="2">
    <citation type="submission" date="2023-05" db="EMBL/GenBank/DDBJ databases">
        <authorList>
            <consortium name="Lawrence Berkeley National Laboratory"/>
            <person name="Steindorff A."/>
            <person name="Hensen N."/>
            <person name="Bonometti L."/>
            <person name="Westerberg I."/>
            <person name="Brannstrom I.O."/>
            <person name="Guillou S."/>
            <person name="Cros-Aarteil S."/>
            <person name="Calhoun S."/>
            <person name="Haridas S."/>
            <person name="Kuo A."/>
            <person name="Mondo S."/>
            <person name="Pangilinan J."/>
            <person name="Riley R."/>
            <person name="Labutti K."/>
            <person name="Andreopoulos B."/>
            <person name="Lipzen A."/>
            <person name="Chen C."/>
            <person name="Yanf M."/>
            <person name="Daum C."/>
            <person name="Ng V."/>
            <person name="Clum A."/>
            <person name="Ohm R."/>
            <person name="Martin F."/>
            <person name="Silar P."/>
            <person name="Natvig D."/>
            <person name="Lalanne C."/>
            <person name="Gautier V."/>
            <person name="Ament-Velasquez S.L."/>
            <person name="Kruys A."/>
            <person name="Hutchinson M.I."/>
            <person name="Powell A.J."/>
            <person name="Barry K."/>
            <person name="Miller A.N."/>
            <person name="Grigoriev I.V."/>
            <person name="Debuchy R."/>
            <person name="Gladieux P."/>
            <person name="Thoren M.H."/>
            <person name="Johannesson H."/>
        </authorList>
    </citation>
    <scope>NUCLEOTIDE SEQUENCE</scope>
    <source>
        <strain evidence="2">PSN293</strain>
    </source>
</reference>
<gene>
    <name evidence="2" type="ORF">QBC37DRAFT_167040</name>
</gene>
<name>A0AAN7BCL8_9PEZI</name>
<sequence length="370" mass="40087">MPTAPLDLSIKPEPQNCSLGSPNSDLNGAFPYLLDSPKSASLSGLSSGVCYQTTAVAQPAVAPLSPISPAWAAQHRSPPWSTNITLQRPAPTKFAALAVVKDRTPARPILSHSAALYLSNNETGYLSPPGQCYRTPNHDYYCAPPKAPESNSSPGSASDGHTGLVSPPRSLIGQPQSRITFQRGGPDLFSLPDSRQASGITASAYSQTPSPGSITNSSGPIYAGSQIRGSRRNSTPTSPHPGTRHQRRSVRPPSQSRRNSSQSTAGDPLTAQQVVDSKKEKIRAYHREVGARNRQKEKEERRRYELQSQWLEKVNADLVAEEKSLAMEKMVLVNELFRHSQCGAHADVEEYLAVQSSKIVQRAKSQFLKT</sequence>
<dbReference type="AlphaFoldDB" id="A0AAN7BCL8"/>
<feature type="region of interest" description="Disordered" evidence="1">
    <location>
        <begin position="202"/>
        <end position="280"/>
    </location>
</feature>
<reference evidence="2" key="1">
    <citation type="journal article" date="2023" name="Mol. Phylogenet. Evol.">
        <title>Genome-scale phylogeny and comparative genomics of the fungal order Sordariales.</title>
        <authorList>
            <person name="Hensen N."/>
            <person name="Bonometti L."/>
            <person name="Westerberg I."/>
            <person name="Brannstrom I.O."/>
            <person name="Guillou S."/>
            <person name="Cros-Aarteil S."/>
            <person name="Calhoun S."/>
            <person name="Haridas S."/>
            <person name="Kuo A."/>
            <person name="Mondo S."/>
            <person name="Pangilinan J."/>
            <person name="Riley R."/>
            <person name="LaButti K."/>
            <person name="Andreopoulos B."/>
            <person name="Lipzen A."/>
            <person name="Chen C."/>
            <person name="Yan M."/>
            <person name="Daum C."/>
            <person name="Ng V."/>
            <person name="Clum A."/>
            <person name="Steindorff A."/>
            <person name="Ohm R.A."/>
            <person name="Martin F."/>
            <person name="Silar P."/>
            <person name="Natvig D.O."/>
            <person name="Lalanne C."/>
            <person name="Gautier V."/>
            <person name="Ament-Velasquez S.L."/>
            <person name="Kruys A."/>
            <person name="Hutchinson M.I."/>
            <person name="Powell A.J."/>
            <person name="Barry K."/>
            <person name="Miller A.N."/>
            <person name="Grigoriev I.V."/>
            <person name="Debuchy R."/>
            <person name="Gladieux P."/>
            <person name="Hiltunen Thoren M."/>
            <person name="Johannesson H."/>
        </authorList>
    </citation>
    <scope>NUCLEOTIDE SEQUENCE</scope>
    <source>
        <strain evidence="2">PSN293</strain>
    </source>
</reference>
<feature type="region of interest" description="Disordered" evidence="1">
    <location>
        <begin position="143"/>
        <end position="172"/>
    </location>
</feature>
<dbReference type="EMBL" id="MU858050">
    <property type="protein sequence ID" value="KAK4219038.1"/>
    <property type="molecule type" value="Genomic_DNA"/>
</dbReference>
<keyword evidence="3" id="KW-1185">Reference proteome</keyword>
<evidence type="ECO:0000313" key="2">
    <source>
        <dbReference type="EMBL" id="KAK4219038.1"/>
    </source>
</evidence>
<feature type="region of interest" description="Disordered" evidence="1">
    <location>
        <begin position="1"/>
        <end position="22"/>
    </location>
</feature>
<protein>
    <recommendedName>
        <fullName evidence="4">BZIP domain-containing protein</fullName>
    </recommendedName>
</protein>
<organism evidence="2 3">
    <name type="scientific">Rhypophila decipiens</name>
    <dbReference type="NCBI Taxonomy" id="261697"/>
    <lineage>
        <taxon>Eukaryota</taxon>
        <taxon>Fungi</taxon>
        <taxon>Dikarya</taxon>
        <taxon>Ascomycota</taxon>
        <taxon>Pezizomycotina</taxon>
        <taxon>Sordariomycetes</taxon>
        <taxon>Sordariomycetidae</taxon>
        <taxon>Sordariales</taxon>
        <taxon>Naviculisporaceae</taxon>
        <taxon>Rhypophila</taxon>
    </lineage>
</organism>
<accession>A0AAN7BCL8</accession>
<comment type="caution">
    <text evidence="2">The sequence shown here is derived from an EMBL/GenBank/DDBJ whole genome shotgun (WGS) entry which is preliminary data.</text>
</comment>
<evidence type="ECO:0000256" key="1">
    <source>
        <dbReference type="SAM" id="MobiDB-lite"/>
    </source>
</evidence>
<evidence type="ECO:0000313" key="3">
    <source>
        <dbReference type="Proteomes" id="UP001301769"/>
    </source>
</evidence>
<evidence type="ECO:0008006" key="4">
    <source>
        <dbReference type="Google" id="ProtNLM"/>
    </source>
</evidence>
<proteinExistence type="predicted"/>
<feature type="compositionally biased region" description="Polar residues" evidence="1">
    <location>
        <begin position="202"/>
        <end position="219"/>
    </location>
</feature>